<evidence type="ECO:0000313" key="3">
    <source>
        <dbReference type="Proteomes" id="UP001596958"/>
    </source>
</evidence>
<feature type="region of interest" description="Disordered" evidence="1">
    <location>
        <begin position="1"/>
        <end position="32"/>
    </location>
</feature>
<feature type="compositionally biased region" description="Polar residues" evidence="1">
    <location>
        <begin position="19"/>
        <end position="32"/>
    </location>
</feature>
<keyword evidence="3" id="KW-1185">Reference proteome</keyword>
<dbReference type="Proteomes" id="UP001596958">
    <property type="component" value="Unassembled WGS sequence"/>
</dbReference>
<accession>A0ABW2YZI1</accession>
<organism evidence="2 3">
    <name type="scientific">Mucilaginibacter calamicampi</name>
    <dbReference type="NCBI Taxonomy" id="1302352"/>
    <lineage>
        <taxon>Bacteria</taxon>
        <taxon>Pseudomonadati</taxon>
        <taxon>Bacteroidota</taxon>
        <taxon>Sphingobacteriia</taxon>
        <taxon>Sphingobacteriales</taxon>
        <taxon>Sphingobacteriaceae</taxon>
        <taxon>Mucilaginibacter</taxon>
    </lineage>
</organism>
<comment type="caution">
    <text evidence="2">The sequence shown here is derived from an EMBL/GenBank/DDBJ whole genome shotgun (WGS) entry which is preliminary data.</text>
</comment>
<proteinExistence type="predicted"/>
<evidence type="ECO:0008006" key="4">
    <source>
        <dbReference type="Google" id="ProtNLM"/>
    </source>
</evidence>
<evidence type="ECO:0000313" key="2">
    <source>
        <dbReference type="EMBL" id="MFD0751883.1"/>
    </source>
</evidence>
<evidence type="ECO:0000256" key="1">
    <source>
        <dbReference type="SAM" id="MobiDB-lite"/>
    </source>
</evidence>
<sequence length="76" mass="8187">MAVKNKKQNLRQLDAAESTEINGGTTNSASINMSSSTDSLLSIEFNWQQGDSSKSYKVEAGKDVDVNLNVYGNGTQ</sequence>
<dbReference type="RefSeq" id="WP_377102192.1">
    <property type="nucleotide sequence ID" value="NZ_JBHTHU010000021.1"/>
</dbReference>
<name>A0ABW2YZI1_9SPHI</name>
<protein>
    <recommendedName>
        <fullName evidence="4">Natural product</fullName>
    </recommendedName>
</protein>
<reference evidence="3" key="1">
    <citation type="journal article" date="2019" name="Int. J. Syst. Evol. Microbiol.">
        <title>The Global Catalogue of Microorganisms (GCM) 10K type strain sequencing project: providing services to taxonomists for standard genome sequencing and annotation.</title>
        <authorList>
            <consortium name="The Broad Institute Genomics Platform"/>
            <consortium name="The Broad Institute Genome Sequencing Center for Infectious Disease"/>
            <person name="Wu L."/>
            <person name="Ma J."/>
        </authorList>
    </citation>
    <scope>NUCLEOTIDE SEQUENCE [LARGE SCALE GENOMIC DNA]</scope>
    <source>
        <strain evidence="3">CCUG 63418</strain>
    </source>
</reference>
<dbReference type="EMBL" id="JBHTHU010000021">
    <property type="protein sequence ID" value="MFD0751883.1"/>
    <property type="molecule type" value="Genomic_DNA"/>
</dbReference>
<gene>
    <name evidence="2" type="ORF">ACFQZS_17145</name>
</gene>